<evidence type="ECO:0000259" key="1">
    <source>
        <dbReference type="PROSITE" id="PS51746"/>
    </source>
</evidence>
<dbReference type="InterPro" id="IPR001932">
    <property type="entry name" value="PPM-type_phosphatase-like_dom"/>
</dbReference>
<dbReference type="InterPro" id="IPR015655">
    <property type="entry name" value="PP2C"/>
</dbReference>
<dbReference type="Gene3D" id="3.60.40.10">
    <property type="entry name" value="PPM-type phosphatase domain"/>
    <property type="match status" value="1"/>
</dbReference>
<keyword evidence="3" id="KW-1185">Reference proteome</keyword>
<dbReference type="PANTHER" id="PTHR47992">
    <property type="entry name" value="PROTEIN PHOSPHATASE"/>
    <property type="match status" value="1"/>
</dbReference>
<dbReference type="InterPro" id="IPR036457">
    <property type="entry name" value="PPM-type-like_dom_sf"/>
</dbReference>
<dbReference type="AlphaFoldDB" id="A0A3P8G6H3"/>
<dbReference type="GO" id="GO:0000287">
    <property type="term" value="F:magnesium ion binding"/>
    <property type="evidence" value="ECO:0007669"/>
    <property type="project" value="InterPro"/>
</dbReference>
<dbReference type="PROSITE" id="PS51746">
    <property type="entry name" value="PPM_2"/>
    <property type="match status" value="1"/>
</dbReference>
<evidence type="ECO:0000313" key="2">
    <source>
        <dbReference type="EMBL" id="VDP66194.1"/>
    </source>
</evidence>
<protein>
    <recommendedName>
        <fullName evidence="1">PPM-type phosphatase domain-containing protein</fullName>
    </recommendedName>
</protein>
<gene>
    <name evidence="2" type="ORF">SCUD_LOCUS18569</name>
</gene>
<dbReference type="GO" id="GO:0030145">
    <property type="term" value="F:manganese ion binding"/>
    <property type="evidence" value="ECO:0007669"/>
    <property type="project" value="InterPro"/>
</dbReference>
<evidence type="ECO:0000313" key="3">
    <source>
        <dbReference type="Proteomes" id="UP000279833"/>
    </source>
</evidence>
<name>A0A3P8G6H3_9TREM</name>
<organism evidence="2 3">
    <name type="scientific">Schistosoma curassoni</name>
    <dbReference type="NCBI Taxonomy" id="6186"/>
    <lineage>
        <taxon>Eukaryota</taxon>
        <taxon>Metazoa</taxon>
        <taxon>Spiralia</taxon>
        <taxon>Lophotrochozoa</taxon>
        <taxon>Platyhelminthes</taxon>
        <taxon>Trematoda</taxon>
        <taxon>Digenea</taxon>
        <taxon>Strigeidida</taxon>
        <taxon>Schistosomatoidea</taxon>
        <taxon>Schistosomatidae</taxon>
        <taxon>Schistosoma</taxon>
    </lineage>
</organism>
<dbReference type="SUPFAM" id="SSF81606">
    <property type="entry name" value="PP2C-like"/>
    <property type="match status" value="1"/>
</dbReference>
<dbReference type="Pfam" id="PF07830">
    <property type="entry name" value="PP2C_C"/>
    <property type="match status" value="1"/>
</dbReference>
<dbReference type="Proteomes" id="UP000279833">
    <property type="component" value="Unassembled WGS sequence"/>
</dbReference>
<sequence length="175" mass="19627">MNCIFVCRSLGDFEYKQVLNRGATEQLVSPEPDIFIVERRKEFDQVLLLACDGIWDVFENDTLTTYVLHRLCCLPSLADVCSEILDTSLHKGSRDNMSVLLVALDAAPTVNPEAVCKEMELDTSLNNMIVVREKNCVLLALIHIHQHDDVALSSKSRSFRSMNGDEKDQALVNTA</sequence>
<dbReference type="InterPro" id="IPR012911">
    <property type="entry name" value="PP2C_C"/>
</dbReference>
<dbReference type="CDD" id="cd00143">
    <property type="entry name" value="PP2Cc"/>
    <property type="match status" value="1"/>
</dbReference>
<reference evidence="2 3" key="1">
    <citation type="submission" date="2018-11" db="EMBL/GenBank/DDBJ databases">
        <authorList>
            <consortium name="Pathogen Informatics"/>
        </authorList>
    </citation>
    <scope>NUCLEOTIDE SEQUENCE [LARGE SCALE GENOMIC DNA]</scope>
    <source>
        <strain>Dakar</strain>
        <strain evidence="3">Senegal</strain>
    </source>
</reference>
<accession>A0A3P8G6H3</accession>
<dbReference type="EMBL" id="UZAK01041200">
    <property type="protein sequence ID" value="VDP66194.1"/>
    <property type="molecule type" value="Genomic_DNA"/>
</dbReference>
<proteinExistence type="predicted"/>
<dbReference type="GO" id="GO:0004722">
    <property type="term" value="F:protein serine/threonine phosphatase activity"/>
    <property type="evidence" value="ECO:0007669"/>
    <property type="project" value="InterPro"/>
</dbReference>
<feature type="domain" description="PPM-type phosphatase" evidence="1">
    <location>
        <begin position="1"/>
        <end position="104"/>
    </location>
</feature>
<dbReference type="Pfam" id="PF00481">
    <property type="entry name" value="PP2C"/>
    <property type="match status" value="1"/>
</dbReference>